<accession>A0A9P1GK31</accession>
<dbReference type="GO" id="GO:0003676">
    <property type="term" value="F:nucleic acid binding"/>
    <property type="evidence" value="ECO:0007669"/>
    <property type="project" value="InterPro"/>
</dbReference>
<sequence length="1842" mass="206123">ALGASKKQQLRQPGETCKPTSGQARRALLDWWELLGVPQRCQIDQDSCFRGIFKSALDTFGIEDILIARDVHWSHGMVERRVLMLKEMVAKLAPEFHAKGSLLMRVVMTECAHTINRLKNNQGFSPAQCRVLGSNTTLPEVISGGRLATTQPYAVHFLKFEDSLDLSNSIAWYKGKMAKHQMQHTWHGPARVIGKDLHGYWLIHRGMPILAHANNLRRAVDSEMFGNPGARPMEDEDDDDDGPGGGHGPKAQRGILDLTKEIPDNPMESVEDDVFTGESRFGDGLPMSHPSDRPENEYFPEDLLDPKPLPEDLQMIEDKADGWIEIFGKHGMVLKRPLDVEYEKMIAVFNRDHHAGPDPQGPEEVENVFDDEKLEERRLRRIPKEVIDDAMQRGLDKEFQTWDKFEAIEVIPPAQANEIRKNEKDKVISSCCVWTRKETGDGKLEVKCRIVGRGFQEQLDENVRRDSPTCSQLLVSLICSIAASRGMKMTAPDVRGPFLQGLKIDRKLYSELPSNTGKAMINGIEPGSLLRLKKSIYGVNEIIAVMALHMDNVLLAMDYGQFPDECKKLEEDLKSSVEWGVWQACMDGRVKFCGRSYKQLPDFTVEVDDDDCINYIHDAMQAAGITIENLTDEAQASQERGQERGDSGVSLYAQHDGEPYLINLVNISLSSPEVTSSLRSIDGAIVLVDCNKGCGKQTECNLRRALFERVKLCLFISKVDSCMQMEAEAVYQRCVAASDGVNKIVAMFNDVLTPMDMRVHPKDGTVVFGSALHGWSFTIWQFAKIYAAKLGLNEAIGDNDMEQRKKMMTYFGIVLTEHDEELSGDVLLTRTMQVWLNSMDSLLGMVVTKLPSPQAAEKYRVQNFGEESTSADCFDMVDQGLQLQVLKKRTFQMKNQSMIMIQRVVRSTFSAEAYSCSEAMDSLNFLRGTLCEMLQPQAISKEYANKLHTIPGVCVTDCRSLYDCLRSERTLLSDKRLSLEAAIIRQSLSENLGIHWVSAEQQKAGITIENLTDEAQASQERGQERGDSGVSLYAQHDGEPYLINLVNISLSSPEVTSSLRSIDGAIVLVDCNKGCGKQTECNLRRALFERVKLCLFISKVDSCMQMEAEAVYQRCVAASDGVNKIVAMFNDVLTPMDMRVHHKDGTVVFGSALHGWSFTIWQFAKIYAAKLGLNEEKLLNRMWGDCFWHARKKVWTNVPEPEGCTEPLQRVFCEFIILPIKHLTQAIGDNDMEQRKKMMTYFGIVLTEHDEELSGDVLLTRTMQVWLNSMDSLLGMVVTKLPSPQAAEKYRVQNFGEESTSADCFDMVDQGLQLQVLKKRTFQMKNQSMIMIQRVVRSTFSAEAYSCSEAMDSLNFLRGTLCEMLQPQAISKEYANKLHTIPGVCVTDCRSLYDCLRSERTLLSDKRLSLEAAIIRQSLSENLGIHWVSAEQQKADCLTKTLGKKGLNYIQQVLADNTCMLGPDPRIVIKCLREEKAGKIATYAESQAANGDYTKRMSSGAGTTTILVATLASCFTSAEGVIAEESHGKATLASSLISQAGITIENLTDEAQASQERGQERGDSGVSLYAQHDGEPYLINLVNISLSSPEVTSSLRSIDGAIVLVDCNKGCGKQTECNLRRALFERVKLCLFISKVDSCMQMEAEAVYQRCVAASDGVNKIVAMFNDVLTPMDMRVHPKDGTVVFGSALHGWSFTIWQFAKIYAAKLGLNEEKLLNRMWGDCFWHARKKVWTNVPEPEGCTEPLQRVFCDNDMEQRKKMMTYFGIVLTEHDEELSGDVLLTRTMQVWLNSMDSLLGMVVTKLPSPQAAEKYRVQNFGEESISICGPGCPLMVRVSDTGSSYA</sequence>
<dbReference type="PANTHER" id="PTHR42908:SF10">
    <property type="entry name" value="EUKARYOTIC TRANSLATION ELONGATION FACTOR 2"/>
    <property type="match status" value="1"/>
</dbReference>
<reference evidence="7" key="2">
    <citation type="submission" date="2024-04" db="EMBL/GenBank/DDBJ databases">
        <authorList>
            <person name="Chen Y."/>
            <person name="Shah S."/>
            <person name="Dougan E. K."/>
            <person name="Thang M."/>
            <person name="Chan C."/>
        </authorList>
    </citation>
    <scope>NUCLEOTIDE SEQUENCE [LARGE SCALE GENOMIC DNA]</scope>
</reference>
<feature type="compositionally biased region" description="Polar residues" evidence="4">
    <location>
        <begin position="1"/>
        <end position="11"/>
    </location>
</feature>
<dbReference type="GO" id="GO:1990904">
    <property type="term" value="C:ribonucleoprotein complex"/>
    <property type="evidence" value="ECO:0007669"/>
    <property type="project" value="TreeGrafter"/>
</dbReference>
<evidence type="ECO:0000313" key="8">
    <source>
        <dbReference type="Proteomes" id="UP001152797"/>
    </source>
</evidence>
<feature type="domain" description="Tr-type G" evidence="5">
    <location>
        <begin position="1013"/>
        <end position="1159"/>
    </location>
</feature>
<dbReference type="Gene3D" id="3.90.1430.10">
    <property type="entry name" value="Yeast translation eEF2 (G' domain)"/>
    <property type="match status" value="1"/>
</dbReference>
<feature type="region of interest" description="Disordered" evidence="4">
    <location>
        <begin position="223"/>
        <end position="252"/>
    </location>
</feature>
<dbReference type="OrthoDB" id="430476at2759"/>
<evidence type="ECO:0000256" key="2">
    <source>
        <dbReference type="ARBA" id="ARBA00022768"/>
    </source>
</evidence>
<dbReference type="InterPro" id="IPR000795">
    <property type="entry name" value="T_Tr_GTP-bd_dom"/>
</dbReference>
<dbReference type="GO" id="GO:0003746">
    <property type="term" value="F:translation elongation factor activity"/>
    <property type="evidence" value="ECO:0007669"/>
    <property type="project" value="TreeGrafter"/>
</dbReference>
<dbReference type="InterPro" id="IPR036397">
    <property type="entry name" value="RNaseH_sf"/>
</dbReference>
<dbReference type="InterPro" id="IPR027417">
    <property type="entry name" value="P-loop_NTPase"/>
</dbReference>
<keyword evidence="1" id="KW-0963">Cytoplasm</keyword>
<proteinExistence type="predicted"/>
<comment type="caution">
    <text evidence="6">The sequence shown here is derived from an EMBL/GenBank/DDBJ whole genome shotgun (WGS) entry which is preliminary data.</text>
</comment>
<dbReference type="EMBL" id="CAMXCT010005768">
    <property type="protein sequence ID" value="CAI4013214.1"/>
    <property type="molecule type" value="Genomic_DNA"/>
</dbReference>
<evidence type="ECO:0000313" key="7">
    <source>
        <dbReference type="EMBL" id="CAL1166589.1"/>
    </source>
</evidence>
<protein>
    <recommendedName>
        <fullName evidence="5">Tr-type G domain-containing protein</fullName>
    </recommendedName>
</protein>
<gene>
    <name evidence="6" type="ORF">C1SCF055_LOCUS38204</name>
</gene>
<evidence type="ECO:0000313" key="6">
    <source>
        <dbReference type="EMBL" id="CAI4013214.1"/>
    </source>
</evidence>
<dbReference type="PANTHER" id="PTHR42908">
    <property type="entry name" value="TRANSLATION ELONGATION FACTOR-RELATED"/>
    <property type="match status" value="1"/>
</dbReference>
<feature type="non-terminal residue" evidence="6">
    <location>
        <position position="1"/>
    </location>
</feature>
<feature type="non-terminal residue" evidence="6">
    <location>
        <position position="1842"/>
    </location>
</feature>
<dbReference type="Gene3D" id="3.30.420.10">
    <property type="entry name" value="Ribonuclease H-like superfamily/Ribonuclease H"/>
    <property type="match status" value="1"/>
</dbReference>
<dbReference type="EMBL" id="CAMXCT030005768">
    <property type="protein sequence ID" value="CAL4800526.1"/>
    <property type="molecule type" value="Genomic_DNA"/>
</dbReference>
<evidence type="ECO:0000256" key="3">
    <source>
        <dbReference type="ARBA" id="ARBA00022917"/>
    </source>
</evidence>
<dbReference type="GO" id="GO:0005829">
    <property type="term" value="C:cytosol"/>
    <property type="evidence" value="ECO:0007669"/>
    <property type="project" value="TreeGrafter"/>
</dbReference>
<dbReference type="GO" id="GO:0005525">
    <property type="term" value="F:GTP binding"/>
    <property type="evidence" value="ECO:0007669"/>
    <property type="project" value="InterPro"/>
</dbReference>
<dbReference type="SUPFAM" id="SSF53098">
    <property type="entry name" value="Ribonuclease H-like"/>
    <property type="match status" value="1"/>
</dbReference>
<feature type="domain" description="Tr-type G" evidence="5">
    <location>
        <begin position="671"/>
        <end position="813"/>
    </location>
</feature>
<evidence type="ECO:0000259" key="5">
    <source>
        <dbReference type="Pfam" id="PF00009"/>
    </source>
</evidence>
<keyword evidence="2" id="KW-0251">Elongation factor</keyword>
<dbReference type="InterPro" id="IPR012337">
    <property type="entry name" value="RNaseH-like_sf"/>
</dbReference>
<feature type="region of interest" description="Disordered" evidence="4">
    <location>
        <begin position="1"/>
        <end position="21"/>
    </location>
</feature>
<dbReference type="GO" id="GO:0003924">
    <property type="term" value="F:GTPase activity"/>
    <property type="evidence" value="ECO:0007669"/>
    <property type="project" value="InterPro"/>
</dbReference>
<reference evidence="6" key="1">
    <citation type="submission" date="2022-10" db="EMBL/GenBank/DDBJ databases">
        <authorList>
            <person name="Chen Y."/>
            <person name="Dougan E. K."/>
            <person name="Chan C."/>
            <person name="Rhodes N."/>
            <person name="Thang M."/>
        </authorList>
    </citation>
    <scope>NUCLEOTIDE SEQUENCE</scope>
</reference>
<keyword evidence="3" id="KW-0648">Protein biosynthesis</keyword>
<name>A0A9P1GK31_9DINO</name>
<organism evidence="6">
    <name type="scientific">Cladocopium goreaui</name>
    <dbReference type="NCBI Taxonomy" id="2562237"/>
    <lineage>
        <taxon>Eukaryota</taxon>
        <taxon>Sar</taxon>
        <taxon>Alveolata</taxon>
        <taxon>Dinophyceae</taxon>
        <taxon>Suessiales</taxon>
        <taxon>Symbiodiniaceae</taxon>
        <taxon>Cladocopium</taxon>
    </lineage>
</organism>
<dbReference type="EMBL" id="CAMXCT020005768">
    <property type="protein sequence ID" value="CAL1166589.1"/>
    <property type="molecule type" value="Genomic_DNA"/>
</dbReference>
<evidence type="ECO:0000256" key="4">
    <source>
        <dbReference type="SAM" id="MobiDB-lite"/>
    </source>
</evidence>
<dbReference type="SUPFAM" id="SSF52540">
    <property type="entry name" value="P-loop containing nucleoside triphosphate hydrolases"/>
    <property type="match status" value="3"/>
</dbReference>
<keyword evidence="8" id="KW-1185">Reference proteome</keyword>
<dbReference type="Pfam" id="PF00009">
    <property type="entry name" value="GTP_EFTU"/>
    <property type="match status" value="3"/>
</dbReference>
<feature type="domain" description="Tr-type G" evidence="5">
    <location>
        <begin position="1520"/>
        <end position="1695"/>
    </location>
</feature>
<dbReference type="Gene3D" id="3.40.50.300">
    <property type="entry name" value="P-loop containing nucleotide triphosphate hydrolases"/>
    <property type="match status" value="3"/>
</dbReference>
<evidence type="ECO:0000256" key="1">
    <source>
        <dbReference type="ARBA" id="ARBA00022490"/>
    </source>
</evidence>
<dbReference type="Proteomes" id="UP001152797">
    <property type="component" value="Unassembled WGS sequence"/>
</dbReference>
<feature type="region of interest" description="Disordered" evidence="4">
    <location>
        <begin position="278"/>
        <end position="299"/>
    </location>
</feature>